<dbReference type="Pfam" id="PF13649">
    <property type="entry name" value="Methyltransf_25"/>
    <property type="match status" value="1"/>
</dbReference>
<dbReference type="KEGG" id="bfa:Bfae_10240"/>
<dbReference type="Gene3D" id="3.40.50.150">
    <property type="entry name" value="Vaccinia Virus protein VP39"/>
    <property type="match status" value="1"/>
</dbReference>
<dbReference type="PANTHER" id="PTHR43861:SF1">
    <property type="entry name" value="TRANS-ACONITATE 2-METHYLTRANSFERASE"/>
    <property type="match status" value="1"/>
</dbReference>
<dbReference type="EMBL" id="CP001643">
    <property type="protein sequence ID" value="ACU84872.1"/>
    <property type="molecule type" value="Genomic_DNA"/>
</dbReference>
<dbReference type="PATRIC" id="fig|446465.5.peg.1021"/>
<keyword evidence="5" id="KW-1185">Reference proteome</keyword>
<evidence type="ECO:0000313" key="4">
    <source>
        <dbReference type="EMBL" id="ACU84872.1"/>
    </source>
</evidence>
<reference evidence="4 5" key="1">
    <citation type="journal article" date="2009" name="Stand. Genomic Sci.">
        <title>Complete genome sequence of Brachybacterium faecium type strain (Schefferle 6-10).</title>
        <authorList>
            <person name="Lapidus A."/>
            <person name="Pukall R."/>
            <person name="Labuttii K."/>
            <person name="Copeland A."/>
            <person name="Del Rio T.G."/>
            <person name="Nolan M."/>
            <person name="Chen F."/>
            <person name="Lucas S."/>
            <person name="Tice H."/>
            <person name="Cheng J.F."/>
            <person name="Bruce D."/>
            <person name="Goodwin L."/>
            <person name="Pitluck S."/>
            <person name="Rohde M."/>
            <person name="Goker M."/>
            <person name="Pati A."/>
            <person name="Ivanova N."/>
            <person name="Mavrommatis K."/>
            <person name="Chen A."/>
            <person name="Palaniappan K."/>
            <person name="D'haeseleer P."/>
            <person name="Chain P."/>
            <person name="Bristow J."/>
            <person name="Eisen J.A."/>
            <person name="Markowitz V."/>
            <person name="Hugenholtz P."/>
            <person name="Kyrpides N.C."/>
            <person name="Klenk H.P."/>
        </authorList>
    </citation>
    <scope>NUCLEOTIDE SEQUENCE [LARGE SCALE GENOMIC DNA]</scope>
    <source>
        <strain evidence="5">ATCC 43885 / DSM 4810 / JCM 11609 / LMG 19847 / NBRC 14762 / NCIMB 9860 / 6-10</strain>
    </source>
</reference>
<accession>C7MB99</accession>
<sequence length="278" mass="31109">MSTAQSWFEDNRANWDDRAALHEAAGYGIEELVEDPARITPEVAQERERLGDLAGLDVAHLQCHLGTDTVSLSRLGARRVVGVDLSPGSLRRARTIAERAGAAIEFVEANVYDAREAVEGSFDLVYTSLGVLCWLPDVTAWARVIASLLRPGGRFMIRDDHPMFMTVGEDVSEALRIEQPYFQRRDPMTWDEPGSYVEAPADAPEFAHGVNHQWNHSIGEILTAVLEAGLVLDSFEETPFSAWCPWPELMVREGERFRLREDPDRLALQFVLTAHRPG</sequence>
<organism evidence="4 5">
    <name type="scientific">Brachybacterium faecium (strain ATCC 43885 / DSM 4810 / JCM 11609 / LMG 19847 / NBRC 14762 / NCIMB 9860 / 6-10)</name>
    <dbReference type="NCBI Taxonomy" id="446465"/>
    <lineage>
        <taxon>Bacteria</taxon>
        <taxon>Bacillati</taxon>
        <taxon>Actinomycetota</taxon>
        <taxon>Actinomycetes</taxon>
        <taxon>Micrococcales</taxon>
        <taxon>Dermabacteraceae</taxon>
        <taxon>Brachybacterium</taxon>
    </lineage>
</organism>
<dbReference type="OrthoDB" id="8385759at2"/>
<dbReference type="eggNOG" id="COG2227">
    <property type="taxonomic scope" value="Bacteria"/>
</dbReference>
<dbReference type="Proteomes" id="UP000001919">
    <property type="component" value="Chromosome"/>
</dbReference>
<name>C7MB99_BRAFD</name>
<evidence type="ECO:0000256" key="1">
    <source>
        <dbReference type="ARBA" id="ARBA00022603"/>
    </source>
</evidence>
<dbReference type="InterPro" id="IPR041698">
    <property type="entry name" value="Methyltransf_25"/>
</dbReference>
<gene>
    <name evidence="4" type="ordered locus">Bfae_10240</name>
</gene>
<protein>
    <submittedName>
        <fullName evidence="4">Methyltransferase family protein</fullName>
    </submittedName>
</protein>
<dbReference type="HOGENOM" id="CLU_065741_0_1_11"/>
<dbReference type="InterPro" id="IPR029063">
    <property type="entry name" value="SAM-dependent_MTases_sf"/>
</dbReference>
<dbReference type="GO" id="GO:0008168">
    <property type="term" value="F:methyltransferase activity"/>
    <property type="evidence" value="ECO:0007669"/>
    <property type="project" value="UniProtKB-KW"/>
</dbReference>
<feature type="domain" description="Methyltransferase" evidence="3">
    <location>
        <begin position="61"/>
        <end position="153"/>
    </location>
</feature>
<dbReference type="AlphaFoldDB" id="C7MB99"/>
<proteinExistence type="predicted"/>
<dbReference type="PANTHER" id="PTHR43861">
    <property type="entry name" value="TRANS-ACONITATE 2-METHYLTRANSFERASE-RELATED"/>
    <property type="match status" value="1"/>
</dbReference>
<evidence type="ECO:0000313" key="5">
    <source>
        <dbReference type="Proteomes" id="UP000001919"/>
    </source>
</evidence>
<evidence type="ECO:0000256" key="2">
    <source>
        <dbReference type="ARBA" id="ARBA00022679"/>
    </source>
</evidence>
<keyword evidence="1 4" id="KW-0489">Methyltransferase</keyword>
<dbReference type="GO" id="GO:0032259">
    <property type="term" value="P:methylation"/>
    <property type="evidence" value="ECO:0007669"/>
    <property type="project" value="UniProtKB-KW"/>
</dbReference>
<evidence type="ECO:0000259" key="3">
    <source>
        <dbReference type="Pfam" id="PF13649"/>
    </source>
</evidence>
<dbReference type="SUPFAM" id="SSF53335">
    <property type="entry name" value="S-adenosyl-L-methionine-dependent methyltransferases"/>
    <property type="match status" value="1"/>
</dbReference>
<keyword evidence="2 4" id="KW-0808">Transferase</keyword>
<dbReference type="CDD" id="cd02440">
    <property type="entry name" value="AdoMet_MTases"/>
    <property type="match status" value="1"/>
</dbReference>